<feature type="domain" description="DUF1559" evidence="1">
    <location>
        <begin position="2"/>
        <end position="234"/>
    </location>
</feature>
<dbReference type="AlphaFoldDB" id="A0A9X2FBX0"/>
<comment type="caution">
    <text evidence="2">The sequence shown here is derived from an EMBL/GenBank/DDBJ whole genome shotgun (WGS) entry which is preliminary data.</text>
</comment>
<evidence type="ECO:0000259" key="1">
    <source>
        <dbReference type="Pfam" id="PF07596"/>
    </source>
</evidence>
<dbReference type="InterPro" id="IPR011453">
    <property type="entry name" value="DUF1559"/>
</dbReference>
<dbReference type="EMBL" id="JAMXLR010000072">
    <property type="protein sequence ID" value="MCO6046187.1"/>
    <property type="molecule type" value="Genomic_DNA"/>
</dbReference>
<accession>A0A9X2FBX0</accession>
<dbReference type="SUPFAM" id="SSF54523">
    <property type="entry name" value="Pili subunits"/>
    <property type="match status" value="1"/>
</dbReference>
<dbReference type="Proteomes" id="UP001155241">
    <property type="component" value="Unassembled WGS sequence"/>
</dbReference>
<dbReference type="PANTHER" id="PTHR30093">
    <property type="entry name" value="GENERAL SECRETION PATHWAY PROTEIN G"/>
    <property type="match status" value="1"/>
</dbReference>
<dbReference type="InterPro" id="IPR045584">
    <property type="entry name" value="Pilin-like"/>
</dbReference>
<evidence type="ECO:0000313" key="3">
    <source>
        <dbReference type="Proteomes" id="UP001155241"/>
    </source>
</evidence>
<name>A0A9X2FBX0_9BACT</name>
<keyword evidence="3" id="KW-1185">Reference proteome</keyword>
<gene>
    <name evidence="2" type="ORF">NG895_19995</name>
</gene>
<evidence type="ECO:0000313" key="2">
    <source>
        <dbReference type="EMBL" id="MCO6046187.1"/>
    </source>
</evidence>
<dbReference type="PANTHER" id="PTHR30093:SF2">
    <property type="entry name" value="TYPE II SECRETION SYSTEM PROTEIN H"/>
    <property type="match status" value="1"/>
</dbReference>
<sequence length="260" mass="29241">MQAAREAARRTQCQNNLKQLGLGMQLYHDANNVFPPGHTDWNADTRYNRQHSWMTLILPNVEQQALYDLYDFERKWNQGDNGRLVTRSENGNLSVQLCPSSEHISPAQGDYAGINGCATYSHDGITIVDGWDKGQGYEAGLMPATGTRWPRNKPKGIKDCTDGTTYTILLGEDAGRTDKDRYWGTAEQTFAHHNPVLNAVDINGEPQRSNEMYSDHPGGLYSVFAGGNVRWLSEYTSERVIDFMTTRAQQELLDGDSFEQ</sequence>
<protein>
    <submittedName>
        <fullName evidence="2">DUF1559 domain-containing protein</fullName>
    </submittedName>
</protein>
<organism evidence="2 3">
    <name type="scientific">Aeoliella straminimaris</name>
    <dbReference type="NCBI Taxonomy" id="2954799"/>
    <lineage>
        <taxon>Bacteria</taxon>
        <taxon>Pseudomonadati</taxon>
        <taxon>Planctomycetota</taxon>
        <taxon>Planctomycetia</taxon>
        <taxon>Pirellulales</taxon>
        <taxon>Lacipirellulaceae</taxon>
        <taxon>Aeoliella</taxon>
    </lineage>
</organism>
<dbReference type="Pfam" id="PF07596">
    <property type="entry name" value="SBP_bac_10"/>
    <property type="match status" value="1"/>
</dbReference>
<reference evidence="2" key="1">
    <citation type="submission" date="2022-06" db="EMBL/GenBank/DDBJ databases">
        <title>Aeoliella straminimaris, a novel planctomycete from sediments.</title>
        <authorList>
            <person name="Vitorino I.R."/>
            <person name="Lage O.M."/>
        </authorList>
    </citation>
    <scope>NUCLEOTIDE SEQUENCE</scope>
    <source>
        <strain evidence="2">ICT_H6.2</strain>
    </source>
</reference>
<proteinExistence type="predicted"/>